<dbReference type="InterPro" id="IPR003607">
    <property type="entry name" value="HD/PDEase_dom"/>
</dbReference>
<organism evidence="2 3">
    <name type="scientific">Sphingobacterium deserti</name>
    <dbReference type="NCBI Taxonomy" id="1229276"/>
    <lineage>
        <taxon>Bacteria</taxon>
        <taxon>Pseudomonadati</taxon>
        <taxon>Bacteroidota</taxon>
        <taxon>Sphingobacteriia</taxon>
        <taxon>Sphingobacteriales</taxon>
        <taxon>Sphingobacteriaceae</taxon>
        <taxon>Sphingobacterium</taxon>
    </lineage>
</organism>
<feature type="domain" description="HD/PDEase" evidence="1">
    <location>
        <begin position="26"/>
        <end position="141"/>
    </location>
</feature>
<reference evidence="3" key="1">
    <citation type="submission" date="2014-04" db="EMBL/GenBank/DDBJ databases">
        <title>Whole-Genome optical mapping and complete genome sequence of Sphingobacterium deserti sp. nov., a new spaces isolated from desert in the west of China.</title>
        <authorList>
            <person name="Teng C."/>
            <person name="Zhou Z."/>
            <person name="Li X."/>
            <person name="Chen M."/>
            <person name="Lin M."/>
            <person name="Wang L."/>
            <person name="Su S."/>
            <person name="Zhang C."/>
            <person name="Zhang W."/>
        </authorList>
    </citation>
    <scope>NUCLEOTIDE SEQUENCE [LARGE SCALE GENOMIC DNA]</scope>
    <source>
        <strain evidence="3">ACCC05744</strain>
    </source>
</reference>
<dbReference type="eggNOG" id="COG1418">
    <property type="taxonomic scope" value="Bacteria"/>
</dbReference>
<dbReference type="SMART" id="SM00471">
    <property type="entry name" value="HDc"/>
    <property type="match status" value="1"/>
</dbReference>
<dbReference type="Proteomes" id="UP000031802">
    <property type="component" value="Unassembled WGS sequence"/>
</dbReference>
<dbReference type="SUPFAM" id="SSF109604">
    <property type="entry name" value="HD-domain/PDEase-like"/>
    <property type="match status" value="1"/>
</dbReference>
<dbReference type="PATRIC" id="fig|1229276.3.peg.68"/>
<dbReference type="EMBL" id="JJMU01000002">
    <property type="protein sequence ID" value="KGE15947.1"/>
    <property type="molecule type" value="Genomic_DNA"/>
</dbReference>
<comment type="caution">
    <text evidence="2">The sequence shown here is derived from an EMBL/GenBank/DDBJ whole genome shotgun (WGS) entry which is preliminary data.</text>
</comment>
<gene>
    <name evidence="2" type="ORF">DI53_0062</name>
</gene>
<evidence type="ECO:0000313" key="3">
    <source>
        <dbReference type="Proteomes" id="UP000031802"/>
    </source>
</evidence>
<protein>
    <submittedName>
        <fullName evidence="2">Metal-dependent phosphohydrolase HD sub domain</fullName>
    </submittedName>
</protein>
<proteinExistence type="predicted"/>
<keyword evidence="3" id="KW-1185">Reference proteome</keyword>
<dbReference type="AlphaFoldDB" id="A0A0B8T376"/>
<reference evidence="2 3" key="2">
    <citation type="journal article" date="2015" name="PLoS ONE">
        <title>Whole-Genome Optical Mapping and Finished Genome Sequence of Sphingobacterium deserti sp. nov., a New Species Isolated from the Western Desert of China.</title>
        <authorList>
            <person name="Teng C."/>
            <person name="Zhou Z."/>
            <person name="Molnar I."/>
            <person name="Li X."/>
            <person name="Tang R."/>
            <person name="Chen M."/>
            <person name="Wang L."/>
            <person name="Su S."/>
            <person name="Zhang W."/>
            <person name="Lin M."/>
        </authorList>
    </citation>
    <scope>NUCLEOTIDE SEQUENCE [LARGE SCALE GENOMIC DNA]</scope>
    <source>
        <strain evidence="3">ACCC05744</strain>
    </source>
</reference>
<name>A0A0B8T376_9SPHI</name>
<sequence>MDYDHLLSEIEGFIGQSFDQQRGYAYPFHNISHIYDVVKAADEIADFYKLAKEYRFILKSAAFFHDVGYIQDGPKDHEVKSAMIANRFFEPFSLPAHTLNSIENCIMATRNKQHPTTFLEAIMCDADLLHFGKEKFEELNLNMYAEITKLRKFKLDEGVWAAISLNFLEQHRFHTDYVRSTYDFGKQKNIKALKNKLAYFQL</sequence>
<dbReference type="Gene3D" id="1.10.3210.10">
    <property type="entry name" value="Hypothetical protein af1432"/>
    <property type="match status" value="1"/>
</dbReference>
<dbReference type="InterPro" id="IPR006674">
    <property type="entry name" value="HD_domain"/>
</dbReference>
<dbReference type="CDD" id="cd00077">
    <property type="entry name" value="HDc"/>
    <property type="match status" value="1"/>
</dbReference>
<dbReference type="Pfam" id="PF01966">
    <property type="entry name" value="HD"/>
    <property type="match status" value="1"/>
</dbReference>
<keyword evidence="2" id="KW-0378">Hydrolase</keyword>
<evidence type="ECO:0000259" key="1">
    <source>
        <dbReference type="SMART" id="SM00471"/>
    </source>
</evidence>
<evidence type="ECO:0000313" key="2">
    <source>
        <dbReference type="EMBL" id="KGE15947.1"/>
    </source>
</evidence>
<dbReference type="OrthoDB" id="5728337at2"/>
<accession>A0A0B8T376</accession>
<dbReference type="RefSeq" id="WP_052071903.1">
    <property type="nucleotide sequence ID" value="NZ_JJMU01000002.1"/>
</dbReference>
<dbReference type="GO" id="GO:0016787">
    <property type="term" value="F:hydrolase activity"/>
    <property type="evidence" value="ECO:0007669"/>
    <property type="project" value="UniProtKB-KW"/>
</dbReference>